<reference evidence="9" key="1">
    <citation type="submission" date="2022-07" db="EMBL/GenBank/DDBJ databases">
        <title>Phylogenomic reconstructions and comparative analyses of Kickxellomycotina fungi.</title>
        <authorList>
            <person name="Reynolds N.K."/>
            <person name="Stajich J.E."/>
            <person name="Barry K."/>
            <person name="Grigoriev I.V."/>
            <person name="Crous P."/>
            <person name="Smith M.E."/>
        </authorList>
    </citation>
    <scope>NUCLEOTIDE SEQUENCE</scope>
    <source>
        <strain evidence="9">NRRL 1566</strain>
    </source>
</reference>
<dbReference type="EMBL" id="JANBUW010000020">
    <property type="protein sequence ID" value="KAJ2850942.1"/>
    <property type="molecule type" value="Genomic_DNA"/>
</dbReference>
<keyword evidence="10" id="KW-1185">Reference proteome</keyword>
<evidence type="ECO:0000256" key="3">
    <source>
        <dbReference type="ARBA" id="ARBA00022670"/>
    </source>
</evidence>
<name>A0A9W8IBI9_9FUNG</name>
<dbReference type="PROSITE" id="PS00972">
    <property type="entry name" value="USP_1"/>
    <property type="match status" value="1"/>
</dbReference>
<protein>
    <recommendedName>
        <fullName evidence="2">ubiquitinyl hydrolase 1</fullName>
        <ecNumber evidence="2">3.4.19.12</ecNumber>
    </recommendedName>
</protein>
<comment type="caution">
    <text evidence="9">The sequence shown here is derived from an EMBL/GenBank/DDBJ whole genome shotgun (WGS) entry which is preliminary data.</text>
</comment>
<dbReference type="GO" id="GO:0016579">
    <property type="term" value="P:protein deubiquitination"/>
    <property type="evidence" value="ECO:0007669"/>
    <property type="project" value="InterPro"/>
</dbReference>
<accession>A0A9W8IBI9</accession>
<dbReference type="GO" id="GO:0061136">
    <property type="term" value="P:regulation of proteasomal protein catabolic process"/>
    <property type="evidence" value="ECO:0007669"/>
    <property type="project" value="TreeGrafter"/>
</dbReference>
<dbReference type="PANTHER" id="PTHR43982:SF6">
    <property type="entry name" value="UBIQUITIN CARBOXYL-TERMINAL HYDROLASE 2-RELATED"/>
    <property type="match status" value="1"/>
</dbReference>
<evidence type="ECO:0000256" key="7">
    <source>
        <dbReference type="SAM" id="Coils"/>
    </source>
</evidence>
<keyword evidence="6" id="KW-0788">Thiol protease</keyword>
<feature type="coiled-coil region" evidence="7">
    <location>
        <begin position="758"/>
        <end position="796"/>
    </location>
</feature>
<dbReference type="SUPFAM" id="SSF54001">
    <property type="entry name" value="Cysteine proteinases"/>
    <property type="match status" value="1"/>
</dbReference>
<gene>
    <name evidence="9" type="primary">UBP2</name>
    <name evidence="9" type="ORF">IWW36_001466</name>
</gene>
<dbReference type="Pfam" id="PF00443">
    <property type="entry name" value="UCH"/>
    <property type="match status" value="1"/>
</dbReference>
<dbReference type="EC" id="3.4.19.12" evidence="2"/>
<evidence type="ECO:0000313" key="10">
    <source>
        <dbReference type="Proteomes" id="UP001139887"/>
    </source>
</evidence>
<keyword evidence="4" id="KW-0833">Ubl conjugation pathway</keyword>
<dbReference type="PANTHER" id="PTHR43982">
    <property type="entry name" value="UBIQUITIN CARBOXYL-TERMINAL HYDROLASE"/>
    <property type="match status" value="1"/>
</dbReference>
<sequence>MANALSSARMSLHSHHPTQGMRELFSTVSTLFRLVKNACAGDARPVKVNSEAPRRRLKFDPPCNHILEILGFELVNETEFCPPDIVRVASEALDKNNSDRDTRMAQISTSLMFRRLERARQELCIWTGQIQRQLPKDERQAVYSSNFVNEQLETKLGIAKYEAQPFPGLLLSSGKDGEHSTLEDAYRVLGVFPDMDNSVVAWAYRRLTEEDQSDDPVFGSQARKRFDSLVTVSAARTSKELDALVANERERGLVATGAIKAASTALFGEPQTQADFIESDAMRDVFLARLEETAAPKARMELAEHLAVLAEAKQDQALKKYAANVLSSLQASAEIEMDESKGVAAWKGKVDTWEQLPIGLKNIGNTCYLNSILQCLFSILPIRKAVMCYGDGKMWNEGGQLGRRDGGRLLTKDEISSALRFVELLKKLFESLIAQRVEGWMSKNVRKSSGGHPLATSTAAAPLAVAPDQELANMLLLRIGTQSNSGSSTAGVPTSAQQQQQQDVDECIAQCVGLLVHALPPASLMDSSEQDADLSGPGDTWIYKMLAGKLEIMTERAGSSQSSEKPLNETFVNLNLNIPNETTDINDCIDSFFAPSIVTDDMGNSVDRNSDDMDTDALQSQQLVRRSRIKNAPPVLCIQVQRVQFDMSTLRAFKINSHLRLREQVSLAPYVHFDGAAAAHSQKRKLQQRLHAINQHLRLLQVPVQTAANTANTEVSVVSALERVQSFMSGISRWADIEGAKTLLSDLPQSASSITQNAEQIGKQLAEMAATLKEARLKWEKELQDAKEQLEAIYSNVPQDDMAYTLHAAFIHSGQTPEFGHYWVYIRDFDREKNLVRWLKFNDSNVSVVDSSEIFRDAPKPGEESANPYYLVFVRTSDLDTTTDLGV</sequence>
<evidence type="ECO:0000313" key="9">
    <source>
        <dbReference type="EMBL" id="KAJ2850942.1"/>
    </source>
</evidence>
<organism evidence="9 10">
    <name type="scientific">Coemansia brasiliensis</name>
    <dbReference type="NCBI Taxonomy" id="2650707"/>
    <lineage>
        <taxon>Eukaryota</taxon>
        <taxon>Fungi</taxon>
        <taxon>Fungi incertae sedis</taxon>
        <taxon>Zoopagomycota</taxon>
        <taxon>Kickxellomycotina</taxon>
        <taxon>Kickxellomycetes</taxon>
        <taxon>Kickxellales</taxon>
        <taxon>Kickxellaceae</taxon>
        <taxon>Coemansia</taxon>
    </lineage>
</organism>
<dbReference type="GO" id="GO:0043161">
    <property type="term" value="P:proteasome-mediated ubiquitin-dependent protein catabolic process"/>
    <property type="evidence" value="ECO:0007669"/>
    <property type="project" value="InterPro"/>
</dbReference>
<dbReference type="OrthoDB" id="2420415at2759"/>
<feature type="domain" description="USP" evidence="8">
    <location>
        <begin position="358"/>
        <end position="876"/>
    </location>
</feature>
<dbReference type="GO" id="GO:0070628">
    <property type="term" value="F:proteasome binding"/>
    <property type="evidence" value="ECO:0007669"/>
    <property type="project" value="TreeGrafter"/>
</dbReference>
<comment type="catalytic activity">
    <reaction evidence="1">
        <text>Thiol-dependent hydrolysis of ester, thioester, amide, peptide and isopeptide bonds formed by the C-terminal Gly of ubiquitin (a 76-residue protein attached to proteins as an intracellular targeting signal).</text>
        <dbReference type="EC" id="3.4.19.12"/>
    </reaction>
</comment>
<dbReference type="PROSITE" id="PS50235">
    <property type="entry name" value="USP_3"/>
    <property type="match status" value="1"/>
</dbReference>
<dbReference type="GO" id="GO:0004843">
    <property type="term" value="F:cysteine-type deubiquitinase activity"/>
    <property type="evidence" value="ECO:0007669"/>
    <property type="project" value="UniProtKB-EC"/>
</dbReference>
<dbReference type="InterPro" id="IPR028889">
    <property type="entry name" value="USP"/>
</dbReference>
<keyword evidence="3 9" id="KW-0645">Protease</keyword>
<dbReference type="InterPro" id="IPR018200">
    <property type="entry name" value="USP_CS"/>
</dbReference>
<evidence type="ECO:0000256" key="4">
    <source>
        <dbReference type="ARBA" id="ARBA00022786"/>
    </source>
</evidence>
<dbReference type="AlphaFoldDB" id="A0A9W8IBI9"/>
<keyword evidence="5 9" id="KW-0378">Hydrolase</keyword>
<evidence type="ECO:0000259" key="8">
    <source>
        <dbReference type="PROSITE" id="PS50235"/>
    </source>
</evidence>
<dbReference type="InterPro" id="IPR038765">
    <property type="entry name" value="Papain-like_cys_pep_sf"/>
</dbReference>
<evidence type="ECO:0000256" key="6">
    <source>
        <dbReference type="ARBA" id="ARBA00022807"/>
    </source>
</evidence>
<proteinExistence type="predicted"/>
<dbReference type="InterPro" id="IPR044635">
    <property type="entry name" value="UBP14-like"/>
</dbReference>
<dbReference type="Gene3D" id="3.90.70.10">
    <property type="entry name" value="Cysteine proteinases"/>
    <property type="match status" value="1"/>
</dbReference>
<evidence type="ECO:0000256" key="1">
    <source>
        <dbReference type="ARBA" id="ARBA00000707"/>
    </source>
</evidence>
<dbReference type="InterPro" id="IPR001394">
    <property type="entry name" value="Peptidase_C19_UCH"/>
</dbReference>
<dbReference type="Proteomes" id="UP001139887">
    <property type="component" value="Unassembled WGS sequence"/>
</dbReference>
<keyword evidence="7" id="KW-0175">Coiled coil</keyword>
<evidence type="ECO:0000256" key="2">
    <source>
        <dbReference type="ARBA" id="ARBA00012759"/>
    </source>
</evidence>
<evidence type="ECO:0000256" key="5">
    <source>
        <dbReference type="ARBA" id="ARBA00022801"/>
    </source>
</evidence>